<dbReference type="SUPFAM" id="SSF89360">
    <property type="entry name" value="HesB-like domain"/>
    <property type="match status" value="1"/>
</dbReference>
<dbReference type="InterPro" id="IPR050322">
    <property type="entry name" value="Fe-S_cluster_asmbl/transfer"/>
</dbReference>
<dbReference type="EMBL" id="ARXX01000045">
    <property type="protein sequence ID" value="MBF5057433.1"/>
    <property type="molecule type" value="Genomic_DNA"/>
</dbReference>
<feature type="domain" description="Core" evidence="2">
    <location>
        <begin position="13"/>
        <end position="112"/>
    </location>
</feature>
<keyword evidence="4" id="KW-1185">Reference proteome</keyword>
<dbReference type="PANTHER" id="PTHR10072">
    <property type="entry name" value="IRON-SULFUR CLUSTER ASSEMBLY PROTEIN"/>
    <property type="match status" value="1"/>
</dbReference>
<dbReference type="PANTHER" id="PTHR10072:SF41">
    <property type="entry name" value="IRON-SULFUR CLUSTER ASSEMBLY 1 HOMOLOG, MITOCHONDRIAL"/>
    <property type="match status" value="1"/>
</dbReference>
<dbReference type="PROSITE" id="PS01152">
    <property type="entry name" value="HESB"/>
    <property type="match status" value="1"/>
</dbReference>
<dbReference type="InterPro" id="IPR016092">
    <property type="entry name" value="ATAP"/>
</dbReference>
<evidence type="ECO:0000256" key="1">
    <source>
        <dbReference type="ARBA" id="ARBA00006718"/>
    </source>
</evidence>
<evidence type="ECO:0000259" key="2">
    <source>
        <dbReference type="Pfam" id="PF01521"/>
    </source>
</evidence>
<protein>
    <submittedName>
        <fullName evidence="3">Iron-binding protein IscA</fullName>
    </submittedName>
</protein>
<dbReference type="InterPro" id="IPR017870">
    <property type="entry name" value="FeS_cluster_insertion_CS"/>
</dbReference>
<gene>
    <name evidence="3" type="ORF">Y5W_02727</name>
</gene>
<proteinExistence type="inferred from homology"/>
<accession>A0ABS0ATI3</accession>
<evidence type="ECO:0000313" key="3">
    <source>
        <dbReference type="EMBL" id="MBF5057433.1"/>
    </source>
</evidence>
<organism evidence="3 4">
    <name type="scientific">Alloalcanivorax profundimaris</name>
    <dbReference type="NCBI Taxonomy" id="2735259"/>
    <lineage>
        <taxon>Bacteria</taxon>
        <taxon>Pseudomonadati</taxon>
        <taxon>Pseudomonadota</taxon>
        <taxon>Gammaproteobacteria</taxon>
        <taxon>Oceanospirillales</taxon>
        <taxon>Alcanivoracaceae</taxon>
        <taxon>Alloalcanivorax</taxon>
    </lineage>
</organism>
<dbReference type="InterPro" id="IPR035903">
    <property type="entry name" value="HesB-like_dom_sf"/>
</dbReference>
<sequence length="122" mass="13561">MTVQTFVPGQAGIHMTEAARAQARREIERADAGGIRLDLDESGCSGYMYELNFVEAPEDGDRRFEVDGVVLYVPEKWLAMLNGLEIDYVKEGVNSLFKFRNPNATGECGCGESFTVEDMDEI</sequence>
<name>A0ABS0ATI3_9GAMM</name>
<dbReference type="InterPro" id="IPR000361">
    <property type="entry name" value="ATAP_core_dom"/>
</dbReference>
<dbReference type="NCBIfam" id="TIGR00049">
    <property type="entry name" value="iron-sulfur cluster assembly accessory protein"/>
    <property type="match status" value="1"/>
</dbReference>
<dbReference type="Proteomes" id="UP000662703">
    <property type="component" value="Unassembled WGS sequence"/>
</dbReference>
<dbReference type="Pfam" id="PF01521">
    <property type="entry name" value="Fe-S_biosyn"/>
    <property type="match status" value="1"/>
</dbReference>
<reference evidence="3 4" key="1">
    <citation type="submission" date="2012-09" db="EMBL/GenBank/DDBJ databases">
        <title>Genome Sequence of alkane-degrading Bacterium Alcanivorax sp. 521-1.</title>
        <authorList>
            <person name="Lai Q."/>
            <person name="Shao Z."/>
        </authorList>
    </citation>
    <scope>NUCLEOTIDE SEQUENCE [LARGE SCALE GENOMIC DNA]</scope>
    <source>
        <strain evidence="3 4">521-1</strain>
    </source>
</reference>
<comment type="similarity">
    <text evidence="1">Belongs to the HesB/IscA family.</text>
</comment>
<evidence type="ECO:0000313" key="4">
    <source>
        <dbReference type="Proteomes" id="UP000662703"/>
    </source>
</evidence>
<dbReference type="Gene3D" id="2.60.300.12">
    <property type="entry name" value="HesB-like domain"/>
    <property type="match status" value="1"/>
</dbReference>
<dbReference type="RefSeq" id="WP_194295985.1">
    <property type="nucleotide sequence ID" value="NZ_ARXX01000045.1"/>
</dbReference>
<comment type="caution">
    <text evidence="3">The sequence shown here is derived from an EMBL/GenBank/DDBJ whole genome shotgun (WGS) entry which is preliminary data.</text>
</comment>